<keyword evidence="2" id="KW-1185">Reference proteome</keyword>
<reference evidence="1 2" key="1">
    <citation type="submission" date="2017-05" db="EMBL/GenBank/DDBJ databases">
        <authorList>
            <person name="Varghese N."/>
            <person name="Submissions S."/>
        </authorList>
    </citation>
    <scope>NUCLEOTIDE SEQUENCE [LARGE SCALE GENOMIC DNA]</scope>
    <source>
        <strain evidence="1 2">DSM 19036</strain>
    </source>
</reference>
<dbReference type="EMBL" id="FXTN01000011">
    <property type="protein sequence ID" value="SMO94270.1"/>
    <property type="molecule type" value="Genomic_DNA"/>
</dbReference>
<sequence>MESIAVKSRKVNGSITRKVIELHNIGYVFDFLMLDQQELICLQDNKHFQKENVNVKVMGQGYDLFSHSFKYIHTIETSCGKRGLLLAEKVYTWLT</sequence>
<organism evidence="1 2">
    <name type="scientific">Pedobacter westerhofensis</name>
    <dbReference type="NCBI Taxonomy" id="425512"/>
    <lineage>
        <taxon>Bacteria</taxon>
        <taxon>Pseudomonadati</taxon>
        <taxon>Bacteroidota</taxon>
        <taxon>Sphingobacteriia</taxon>
        <taxon>Sphingobacteriales</taxon>
        <taxon>Sphingobacteriaceae</taxon>
        <taxon>Pedobacter</taxon>
    </lineage>
</organism>
<dbReference type="Proteomes" id="UP000320300">
    <property type="component" value="Unassembled WGS sequence"/>
</dbReference>
<name>A0A521FFE6_9SPHI</name>
<dbReference type="AlphaFoldDB" id="A0A521FFE6"/>
<evidence type="ECO:0000313" key="1">
    <source>
        <dbReference type="EMBL" id="SMO94270.1"/>
    </source>
</evidence>
<accession>A0A521FFE6</accession>
<proteinExistence type="predicted"/>
<gene>
    <name evidence="1" type="ORF">SAMN06265348_111173</name>
</gene>
<evidence type="ECO:0000313" key="2">
    <source>
        <dbReference type="Proteomes" id="UP000320300"/>
    </source>
</evidence>
<protein>
    <submittedName>
        <fullName evidence="1">Uncharacterized protein</fullName>
    </submittedName>
</protein>